<name>A0A7L5BZI5_9RHOB</name>
<sequence length="414" mass="47659">MIVRTSFRCTTCGQNHTVRIGLGHEPYQTHTFQCTGCGEELTVGLRVIKPEGSPIPQFLGEPVENVEQSDEETDAPIVNVDANFLIPLEEKHKDVVFPRITQMQEMMEVAEGHGSLVSFKDFPEKWQNTRPYRPADFGEEWKVLKKSWNLHRNGHTKLSKRKIEEGSAEFYVDEPLKNIQDWLWRFCLLFSQPAFEKPFRDAFKIVQDNREKPEFKAFFKEYENNLAPNRADSYLAIIREFFLAYNDFSQVIFRVKQGLEIDDNAGVNSVQFDKTKMFYGNAFETFSSLVDILAYINNVASGRSFDQFQTLTRKKYLELDKSGRFGPFDGTPALANLCFERDNQLRNASHHASIKLVTPDNRIVYRSGKGGTGPEQELGYAAYLAKCSTLFLQIINLFRFEIMLFEVHGKSYPA</sequence>
<reference evidence="1 2" key="1">
    <citation type="submission" date="2020-02" db="EMBL/GenBank/DDBJ databases">
        <title>complete genome sequence of Rhodobacteraceae bacterium.</title>
        <authorList>
            <person name="Park J."/>
            <person name="Kim Y.-S."/>
            <person name="Kim K.-H."/>
        </authorList>
    </citation>
    <scope>NUCLEOTIDE SEQUENCE [LARGE SCALE GENOMIC DNA]</scope>
    <source>
        <strain evidence="1 2">RR4-56</strain>
    </source>
</reference>
<proteinExistence type="predicted"/>
<dbReference type="RefSeq" id="WP_165099880.1">
    <property type="nucleotide sequence ID" value="NZ_CP049056.1"/>
</dbReference>
<evidence type="ECO:0000313" key="2">
    <source>
        <dbReference type="Proteomes" id="UP000503336"/>
    </source>
</evidence>
<dbReference type="AlphaFoldDB" id="A0A7L5BZI5"/>
<organism evidence="1 2">
    <name type="scientific">Pikeienuella piscinae</name>
    <dbReference type="NCBI Taxonomy" id="2748098"/>
    <lineage>
        <taxon>Bacteria</taxon>
        <taxon>Pseudomonadati</taxon>
        <taxon>Pseudomonadota</taxon>
        <taxon>Alphaproteobacteria</taxon>
        <taxon>Rhodobacterales</taxon>
        <taxon>Paracoccaceae</taxon>
        <taxon>Pikeienuella</taxon>
    </lineage>
</organism>
<dbReference type="EMBL" id="CP049056">
    <property type="protein sequence ID" value="QIE56523.1"/>
    <property type="molecule type" value="Genomic_DNA"/>
</dbReference>
<accession>A0A7L5BZI5</accession>
<protein>
    <submittedName>
        <fullName evidence="1">Uncharacterized protein</fullName>
    </submittedName>
</protein>
<dbReference type="KEGG" id="hdh:G5B40_14340"/>
<gene>
    <name evidence="1" type="ORF">G5B40_14340</name>
</gene>
<dbReference type="Proteomes" id="UP000503336">
    <property type="component" value="Chromosome"/>
</dbReference>
<evidence type="ECO:0000313" key="1">
    <source>
        <dbReference type="EMBL" id="QIE56523.1"/>
    </source>
</evidence>
<keyword evidence="2" id="KW-1185">Reference proteome</keyword>